<proteinExistence type="predicted"/>
<accession>A0ABY7FBR2</accession>
<evidence type="ECO:0000256" key="5">
    <source>
        <dbReference type="SAM" id="SignalP"/>
    </source>
</evidence>
<evidence type="ECO:0000256" key="1">
    <source>
        <dbReference type="ARBA" id="ARBA00022729"/>
    </source>
</evidence>
<name>A0ABY7FBR2_MYAAR</name>
<dbReference type="EMBL" id="CP111022">
    <property type="protein sequence ID" value="WAR19052.1"/>
    <property type="molecule type" value="Genomic_DNA"/>
</dbReference>
<evidence type="ECO:0000256" key="2">
    <source>
        <dbReference type="ARBA" id="ARBA00022737"/>
    </source>
</evidence>
<dbReference type="PROSITE" id="PS00018">
    <property type="entry name" value="EF_HAND_1"/>
    <property type="match status" value="1"/>
</dbReference>
<evidence type="ECO:0000259" key="6">
    <source>
        <dbReference type="PROSITE" id="PS50222"/>
    </source>
</evidence>
<dbReference type="Gene3D" id="1.10.238.10">
    <property type="entry name" value="EF-hand"/>
    <property type="match status" value="1"/>
</dbReference>
<keyword evidence="1 5" id="KW-0732">Signal</keyword>
<keyword evidence="8" id="KW-1185">Reference proteome</keyword>
<evidence type="ECO:0000313" key="7">
    <source>
        <dbReference type="EMBL" id="WAR19052.1"/>
    </source>
</evidence>
<dbReference type="PANTHER" id="PTHR23104:SF1">
    <property type="entry name" value="EF-HAND DOMAIN-CONTAINING PROTEIN"/>
    <property type="match status" value="1"/>
</dbReference>
<feature type="compositionally biased region" description="Low complexity" evidence="4">
    <location>
        <begin position="256"/>
        <end position="269"/>
    </location>
</feature>
<dbReference type="InterPro" id="IPR011992">
    <property type="entry name" value="EF-hand-dom_pair"/>
</dbReference>
<dbReference type="InterPro" id="IPR018247">
    <property type="entry name" value="EF_Hand_1_Ca_BS"/>
</dbReference>
<feature type="region of interest" description="Disordered" evidence="4">
    <location>
        <begin position="192"/>
        <end position="269"/>
    </location>
</feature>
<dbReference type="SUPFAM" id="SSF47473">
    <property type="entry name" value="EF-hand"/>
    <property type="match status" value="1"/>
</dbReference>
<dbReference type="InterPro" id="IPR052110">
    <property type="entry name" value="MCFD2-like"/>
</dbReference>
<dbReference type="PANTHER" id="PTHR23104">
    <property type="entry name" value="MULTIPLE COAGULATION FACTOR DEFICIENCY PROTEIN 2 NEURAL STEM CELL DERIVED NEURONAL SURVIVAL PROTEIN"/>
    <property type="match status" value="1"/>
</dbReference>
<gene>
    <name evidence="7" type="ORF">MAR_000890</name>
</gene>
<evidence type="ECO:0000256" key="4">
    <source>
        <dbReference type="SAM" id="MobiDB-lite"/>
    </source>
</evidence>
<dbReference type="InterPro" id="IPR002048">
    <property type="entry name" value="EF_hand_dom"/>
</dbReference>
<protein>
    <submittedName>
        <fullName evidence="7">MCFD2-like protein</fullName>
    </submittedName>
</protein>
<dbReference type="PROSITE" id="PS50222">
    <property type="entry name" value="EF_HAND_2"/>
    <property type="match status" value="1"/>
</dbReference>
<reference evidence="7" key="1">
    <citation type="submission" date="2022-11" db="EMBL/GenBank/DDBJ databases">
        <title>Centuries of genome instability and evolution in soft-shell clam transmissible cancer (bioRxiv).</title>
        <authorList>
            <person name="Hart S.F.M."/>
            <person name="Yonemitsu M.A."/>
            <person name="Giersch R.M."/>
            <person name="Beal B.F."/>
            <person name="Arriagada G."/>
            <person name="Davis B.W."/>
            <person name="Ostrander E.A."/>
            <person name="Goff S.P."/>
            <person name="Metzger M.J."/>
        </authorList>
    </citation>
    <scope>NUCLEOTIDE SEQUENCE</scope>
    <source>
        <strain evidence="7">MELC-2E11</strain>
        <tissue evidence="7">Siphon/mantle</tissue>
    </source>
</reference>
<keyword evidence="3" id="KW-0106">Calcium</keyword>
<feature type="compositionally biased region" description="Low complexity" evidence="4">
    <location>
        <begin position="192"/>
        <end position="246"/>
    </location>
</feature>
<dbReference type="Proteomes" id="UP001164746">
    <property type="component" value="Chromosome 11"/>
</dbReference>
<organism evidence="7 8">
    <name type="scientific">Mya arenaria</name>
    <name type="common">Soft-shell clam</name>
    <dbReference type="NCBI Taxonomy" id="6604"/>
    <lineage>
        <taxon>Eukaryota</taxon>
        <taxon>Metazoa</taxon>
        <taxon>Spiralia</taxon>
        <taxon>Lophotrochozoa</taxon>
        <taxon>Mollusca</taxon>
        <taxon>Bivalvia</taxon>
        <taxon>Autobranchia</taxon>
        <taxon>Heteroconchia</taxon>
        <taxon>Euheterodonta</taxon>
        <taxon>Imparidentia</taxon>
        <taxon>Neoheterodontei</taxon>
        <taxon>Myida</taxon>
        <taxon>Myoidea</taxon>
        <taxon>Myidae</taxon>
        <taxon>Mya</taxon>
    </lineage>
</organism>
<feature type="chain" id="PRO_5045071981" evidence="5">
    <location>
        <begin position="26"/>
        <end position="269"/>
    </location>
</feature>
<evidence type="ECO:0000313" key="8">
    <source>
        <dbReference type="Proteomes" id="UP001164746"/>
    </source>
</evidence>
<feature type="signal peptide" evidence="5">
    <location>
        <begin position="1"/>
        <end position="25"/>
    </location>
</feature>
<keyword evidence="2" id="KW-0677">Repeat</keyword>
<feature type="domain" description="EF-hand" evidence="6">
    <location>
        <begin position="135"/>
        <end position="170"/>
    </location>
</feature>
<sequence>MHVTRLLSSLLLLCSSAVMVARGDAGHNHDHAQIPPDQRPTNFNDPKFTQDQAHLKEHMKDEINMKERLSPEEMEFHYFRLHDTNNDTHLDGIEIMQAMAHMLPVPDLTLQEKLGKSKEQIDAIMLERQEGMMKYYEDIIDRVLRDDDVDKDGYLTYSEFARARRREEYHNARMHEEQMHKQQMQFEQFQQYQAMQAQNQQGNKGAVNNNVQNPPNPNMQNMQQQQQFQQFQQFQQQQQNQQQGQAHGQGKGQGQGQQQQQQQQQQYKQ</sequence>
<evidence type="ECO:0000256" key="3">
    <source>
        <dbReference type="ARBA" id="ARBA00022837"/>
    </source>
</evidence>